<gene>
    <name evidence="1" type="ORF">EHYA_08553</name>
</gene>
<accession>A0A401Z1T8</accession>
<proteinExistence type="predicted"/>
<reference evidence="1 2" key="1">
    <citation type="submission" date="2018-12" db="EMBL/GenBank/DDBJ databases">
        <title>Draft genome sequence of Embleya hyalina NBRC 13850T.</title>
        <authorList>
            <person name="Komaki H."/>
            <person name="Hosoyama A."/>
            <person name="Kimura A."/>
            <person name="Ichikawa N."/>
            <person name="Tamura T."/>
        </authorList>
    </citation>
    <scope>NUCLEOTIDE SEQUENCE [LARGE SCALE GENOMIC DNA]</scope>
    <source>
        <strain evidence="1 2">NBRC 13850</strain>
    </source>
</reference>
<dbReference type="EMBL" id="BIFH01000042">
    <property type="protein sequence ID" value="GCE00827.1"/>
    <property type="molecule type" value="Genomic_DNA"/>
</dbReference>
<organism evidence="1 2">
    <name type="scientific">Embleya hyalina</name>
    <dbReference type="NCBI Taxonomy" id="516124"/>
    <lineage>
        <taxon>Bacteria</taxon>
        <taxon>Bacillati</taxon>
        <taxon>Actinomycetota</taxon>
        <taxon>Actinomycetes</taxon>
        <taxon>Kitasatosporales</taxon>
        <taxon>Streptomycetaceae</taxon>
        <taxon>Embleya</taxon>
    </lineage>
</organism>
<dbReference type="Proteomes" id="UP000286931">
    <property type="component" value="Unassembled WGS sequence"/>
</dbReference>
<protein>
    <submittedName>
        <fullName evidence="1">Uncharacterized protein</fullName>
    </submittedName>
</protein>
<sequence>MGVVMNDDVALIALLRRLDDGEHLCAPQEYDERGISSMLHRLVSRVEADFATRCPVECHHRNTVEYARVVVPGEATVCGTRIVVSISNFGSLAMVAADNPGAYLGTDEAREEGALDAGDLATVKRALLDT</sequence>
<keyword evidence="2" id="KW-1185">Reference proteome</keyword>
<name>A0A401Z1T8_9ACTN</name>
<evidence type="ECO:0000313" key="1">
    <source>
        <dbReference type="EMBL" id="GCE00827.1"/>
    </source>
</evidence>
<evidence type="ECO:0000313" key="2">
    <source>
        <dbReference type="Proteomes" id="UP000286931"/>
    </source>
</evidence>
<comment type="caution">
    <text evidence="1">The sequence shown here is derived from an EMBL/GenBank/DDBJ whole genome shotgun (WGS) entry which is preliminary data.</text>
</comment>
<dbReference type="AlphaFoldDB" id="A0A401Z1T8"/>